<dbReference type="AlphaFoldDB" id="A0A379TG19"/>
<dbReference type="PANTHER" id="PTHR34980">
    <property type="entry name" value="INNER MEMBRANE PROTEIN-RELATED-RELATED"/>
    <property type="match status" value="1"/>
</dbReference>
<dbReference type="RefSeq" id="WP_058345734.1">
    <property type="nucleotide sequence ID" value="NZ_DACWUK010000021.1"/>
</dbReference>
<dbReference type="PANTHER" id="PTHR34980:SF2">
    <property type="entry name" value="INNER MEMBRANE PROTEIN YHAH-RELATED"/>
    <property type="match status" value="1"/>
</dbReference>
<dbReference type="Proteomes" id="UP000322837">
    <property type="component" value="Unassembled WGS sequence"/>
</dbReference>
<evidence type="ECO:0000313" key="3">
    <source>
        <dbReference type="EMBL" id="SUG49263.1"/>
    </source>
</evidence>
<evidence type="ECO:0000313" key="5">
    <source>
        <dbReference type="Proteomes" id="UP000322837"/>
    </source>
</evidence>
<organism evidence="3 4">
    <name type="scientific">Salmonella enterica subsp. arizonae</name>
    <dbReference type="NCBI Taxonomy" id="59203"/>
    <lineage>
        <taxon>Bacteria</taxon>
        <taxon>Pseudomonadati</taxon>
        <taxon>Pseudomonadota</taxon>
        <taxon>Gammaproteobacteria</taxon>
        <taxon>Enterobacterales</taxon>
        <taxon>Enterobacteriaceae</taxon>
        <taxon>Salmonella</taxon>
    </lineage>
</organism>
<dbReference type="Proteomes" id="UP000254741">
    <property type="component" value="Unassembled WGS sequence"/>
</dbReference>
<protein>
    <submittedName>
        <fullName evidence="2">DUF805 domain-containing protein</fullName>
    </submittedName>
    <submittedName>
        <fullName evidence="3">Inner membrane protein YhaH</fullName>
    </submittedName>
</protein>
<reference evidence="2 5" key="2">
    <citation type="submission" date="2019-09" db="EMBL/GenBank/DDBJ databases">
        <title>Draft genome sequence of various Type strains from the CCUG.</title>
        <authorList>
            <person name="Pineiro-Iglesias B."/>
            <person name="Tunovic T."/>
            <person name="Unosson C."/>
            <person name="Inganas E."/>
            <person name="Ohlen M."/>
            <person name="Cardew S."/>
            <person name="Jensie-Markopoulos S."/>
            <person name="Salva-Serra F."/>
            <person name="Jaen-Luchoro D."/>
            <person name="Karlsson R."/>
            <person name="Svensson-Stadler L."/>
            <person name="Chun J."/>
            <person name="Moore E."/>
        </authorList>
    </citation>
    <scope>NUCLEOTIDE SEQUENCE [LARGE SCALE GENOMIC DNA]</scope>
    <source>
        <strain evidence="2 5">CCUG 6322T</strain>
    </source>
</reference>
<evidence type="ECO:0000313" key="2">
    <source>
        <dbReference type="EMBL" id="KAA8661839.1"/>
    </source>
</evidence>
<evidence type="ECO:0000256" key="1">
    <source>
        <dbReference type="SAM" id="Phobius"/>
    </source>
</evidence>
<keyword evidence="1" id="KW-0472">Membrane</keyword>
<feature type="transmembrane region" description="Helical" evidence="1">
    <location>
        <begin position="51"/>
        <end position="72"/>
    </location>
</feature>
<dbReference type="GO" id="GO:0005886">
    <property type="term" value="C:plasma membrane"/>
    <property type="evidence" value="ECO:0007669"/>
    <property type="project" value="TreeGrafter"/>
</dbReference>
<sequence>MDDIPHLIMDYVVNYIACLIRGIYARESLGLLLVCVEKSFIYQGGATRQEFWSFIIINLIVFFLIGAGSYFLLVDVMADKTSAGGMVLVWAYFIYLPLRTFGPLILLFPFLALGVRRMHDTGKSGWWFGGLMLLEIFILPMLAVLMYYVLRHFLDEVSSQQVVKGFTISASIMVAFALVWLCSKPTKIKHPISSSDSMN</sequence>
<name>A0A379TG19_SALER</name>
<feature type="transmembrane region" description="Helical" evidence="1">
    <location>
        <begin position="162"/>
        <end position="182"/>
    </location>
</feature>
<dbReference type="Pfam" id="PF05656">
    <property type="entry name" value="DUF805"/>
    <property type="match status" value="1"/>
</dbReference>
<feature type="transmembrane region" description="Helical" evidence="1">
    <location>
        <begin position="92"/>
        <end position="113"/>
    </location>
</feature>
<keyword evidence="1" id="KW-0812">Transmembrane</keyword>
<evidence type="ECO:0000313" key="4">
    <source>
        <dbReference type="Proteomes" id="UP000254741"/>
    </source>
</evidence>
<dbReference type="EMBL" id="VXJW01000018">
    <property type="protein sequence ID" value="KAA8661839.1"/>
    <property type="molecule type" value="Genomic_DNA"/>
</dbReference>
<accession>A0A379TG19</accession>
<gene>
    <name evidence="3" type="primary">yhaH_2</name>
    <name evidence="2" type="ORF">F4V61_20820</name>
    <name evidence="3" type="ORF">NCTC8297_04592</name>
</gene>
<dbReference type="InterPro" id="IPR008523">
    <property type="entry name" value="DUF805"/>
</dbReference>
<proteinExistence type="predicted"/>
<dbReference type="EMBL" id="UGXG01000002">
    <property type="protein sequence ID" value="SUG49263.1"/>
    <property type="molecule type" value="Genomic_DNA"/>
</dbReference>
<feature type="transmembrane region" description="Helical" evidence="1">
    <location>
        <begin position="125"/>
        <end position="150"/>
    </location>
</feature>
<keyword evidence="1" id="KW-1133">Transmembrane helix</keyword>
<reference evidence="3 4" key="1">
    <citation type="submission" date="2018-06" db="EMBL/GenBank/DDBJ databases">
        <authorList>
            <consortium name="Pathogen Informatics"/>
            <person name="Doyle S."/>
        </authorList>
    </citation>
    <scope>NUCLEOTIDE SEQUENCE [LARGE SCALE GENOMIC DNA]</scope>
    <source>
        <strain evidence="3 4">NCTC8297</strain>
    </source>
</reference>